<dbReference type="GO" id="GO:0003723">
    <property type="term" value="F:RNA binding"/>
    <property type="evidence" value="ECO:0007669"/>
    <property type="project" value="UniProtKB-UniRule"/>
</dbReference>
<evidence type="ECO:0000256" key="5">
    <source>
        <dbReference type="ARBA" id="ARBA00023163"/>
    </source>
</evidence>
<gene>
    <name evidence="6" type="primary">nusB</name>
    <name evidence="8" type="ORF">SAMN02745227_00397</name>
</gene>
<dbReference type="InterPro" id="IPR011605">
    <property type="entry name" value="NusB_fam"/>
</dbReference>
<reference evidence="9" key="1">
    <citation type="submission" date="2016-11" db="EMBL/GenBank/DDBJ databases">
        <authorList>
            <person name="Varghese N."/>
            <person name="Submissions S."/>
        </authorList>
    </citation>
    <scope>NUCLEOTIDE SEQUENCE [LARGE SCALE GENOMIC DNA]</scope>
    <source>
        <strain evidence="9">DSM 14826</strain>
    </source>
</reference>
<evidence type="ECO:0000256" key="2">
    <source>
        <dbReference type="ARBA" id="ARBA00022814"/>
    </source>
</evidence>
<evidence type="ECO:0000256" key="6">
    <source>
        <dbReference type="HAMAP-Rule" id="MF_00073"/>
    </source>
</evidence>
<dbReference type="Proteomes" id="UP000243547">
    <property type="component" value="Unassembled WGS sequence"/>
</dbReference>
<keyword evidence="5 6" id="KW-0804">Transcription</keyword>
<dbReference type="PANTHER" id="PTHR11078">
    <property type="entry name" value="N UTILIZATION SUBSTANCE PROTEIN B-RELATED"/>
    <property type="match status" value="1"/>
</dbReference>
<sequence>MSRKEARELAFQGIYQMDILKEKARTIIDNLLSERPIKDIEYFQDVLLGVEGNLQIIDEKIKKYSKNWKLERLSKVDKAILRLATYEILFKEDIPDIVAINEGVELAKNYSNEDSPKFINGLLDQIRKEKEMGE</sequence>
<dbReference type="GO" id="GO:0005829">
    <property type="term" value="C:cytosol"/>
    <property type="evidence" value="ECO:0007669"/>
    <property type="project" value="TreeGrafter"/>
</dbReference>
<evidence type="ECO:0000259" key="7">
    <source>
        <dbReference type="Pfam" id="PF01029"/>
    </source>
</evidence>
<feature type="domain" description="NusB/RsmB/TIM44" evidence="7">
    <location>
        <begin position="5"/>
        <end position="127"/>
    </location>
</feature>
<protein>
    <recommendedName>
        <fullName evidence="6">Transcription antitermination protein NusB</fullName>
    </recommendedName>
    <alternativeName>
        <fullName evidence="6">Antitermination factor NusB</fullName>
    </alternativeName>
</protein>
<dbReference type="PANTHER" id="PTHR11078:SF3">
    <property type="entry name" value="ANTITERMINATION NUSB DOMAIN-CONTAINING PROTEIN"/>
    <property type="match status" value="1"/>
</dbReference>
<keyword evidence="9" id="KW-1185">Reference proteome</keyword>
<evidence type="ECO:0000313" key="9">
    <source>
        <dbReference type="Proteomes" id="UP000243547"/>
    </source>
</evidence>
<dbReference type="HAMAP" id="MF_00073">
    <property type="entry name" value="NusB"/>
    <property type="match status" value="1"/>
</dbReference>
<keyword evidence="4 6" id="KW-0805">Transcription regulation</keyword>
<accession>A0A1M6L6Z5</accession>
<dbReference type="EMBL" id="FRAI01000005">
    <property type="protein sequence ID" value="SHJ66966.1"/>
    <property type="molecule type" value="Genomic_DNA"/>
</dbReference>
<comment type="function">
    <text evidence="6">Involved in transcription antitermination. Required for transcription of ribosomal RNA (rRNA) genes. Binds specifically to the boxA antiterminator sequence of the ribosomal RNA (rrn) operons.</text>
</comment>
<dbReference type="SUPFAM" id="SSF48013">
    <property type="entry name" value="NusB-like"/>
    <property type="match status" value="1"/>
</dbReference>
<dbReference type="GO" id="GO:0006353">
    <property type="term" value="P:DNA-templated transcription termination"/>
    <property type="evidence" value="ECO:0007669"/>
    <property type="project" value="UniProtKB-UniRule"/>
</dbReference>
<name>A0A1M6L6Z5_9FIRM</name>
<keyword evidence="2 6" id="KW-0889">Transcription antitermination</keyword>
<evidence type="ECO:0000256" key="4">
    <source>
        <dbReference type="ARBA" id="ARBA00023015"/>
    </source>
</evidence>
<evidence type="ECO:0000313" key="8">
    <source>
        <dbReference type="EMBL" id="SHJ66966.1"/>
    </source>
</evidence>
<keyword evidence="3 6" id="KW-0694">RNA-binding</keyword>
<dbReference type="AlphaFoldDB" id="A0A1M6L6Z5"/>
<comment type="similarity">
    <text evidence="1 6">Belongs to the NusB family.</text>
</comment>
<dbReference type="InterPro" id="IPR035926">
    <property type="entry name" value="NusB-like_sf"/>
</dbReference>
<dbReference type="InterPro" id="IPR006027">
    <property type="entry name" value="NusB_RsmB_TIM44"/>
</dbReference>
<dbReference type="OrthoDB" id="9811381at2"/>
<evidence type="ECO:0000256" key="3">
    <source>
        <dbReference type="ARBA" id="ARBA00022884"/>
    </source>
</evidence>
<proteinExistence type="inferred from homology"/>
<dbReference type="Gene3D" id="1.10.940.10">
    <property type="entry name" value="NusB-like"/>
    <property type="match status" value="1"/>
</dbReference>
<dbReference type="Pfam" id="PF01029">
    <property type="entry name" value="NusB"/>
    <property type="match status" value="1"/>
</dbReference>
<organism evidence="8 9">
    <name type="scientific">Anaerobranca californiensis DSM 14826</name>
    <dbReference type="NCBI Taxonomy" id="1120989"/>
    <lineage>
        <taxon>Bacteria</taxon>
        <taxon>Bacillati</taxon>
        <taxon>Bacillota</taxon>
        <taxon>Clostridia</taxon>
        <taxon>Eubacteriales</taxon>
        <taxon>Proteinivoracaceae</taxon>
        <taxon>Anaerobranca</taxon>
    </lineage>
</organism>
<evidence type="ECO:0000256" key="1">
    <source>
        <dbReference type="ARBA" id="ARBA00005952"/>
    </source>
</evidence>
<dbReference type="GO" id="GO:0031564">
    <property type="term" value="P:transcription antitermination"/>
    <property type="evidence" value="ECO:0007669"/>
    <property type="project" value="UniProtKB-KW"/>
</dbReference>
<dbReference type="STRING" id="1120989.SAMN02745227_00397"/>
<dbReference type="RefSeq" id="WP_072905794.1">
    <property type="nucleotide sequence ID" value="NZ_FRAI01000005.1"/>
</dbReference>
<dbReference type="NCBIfam" id="TIGR01951">
    <property type="entry name" value="nusB"/>
    <property type="match status" value="1"/>
</dbReference>